<accession>A0A4R1K506</accession>
<protein>
    <submittedName>
        <fullName evidence="5">Transglycosylase-like protein with SLT domain</fullName>
    </submittedName>
</protein>
<dbReference type="InterPro" id="IPR023346">
    <property type="entry name" value="Lysozyme-like_dom_sf"/>
</dbReference>
<feature type="chain" id="PRO_5020379391" evidence="3">
    <location>
        <begin position="27"/>
        <end position="319"/>
    </location>
</feature>
<sequence>MINTTRSLWVCILACAALLCSSPSQSAWRKVYDWRIKKAARHYIPYEPWLLYKAQLIQESSLNPDAQSTVGARGIAQFMPQTWDETAKALGFHGEPTDVRLAIPAGAYYMAKLRYVWRWPRPEIDRYNLALACYNVGCGWILKAQKACGNPSWYQPIMACLPDVMKDPTETLNYAPKSVRFMRIYPVSKLAIWACLGLALFVGFQQWRIGGLHSDLTSAHKDIQTLTTNHNELAESLSSSEADNHALKQEIKRREQILLQRNNELALQRTQLAELSDKLEGLRKTNDKVKSWSIARVPDAVIRLLGSSRSKDNSQNSAR</sequence>
<comment type="caution">
    <text evidence="5">The sequence shown here is derived from an EMBL/GenBank/DDBJ whole genome shotgun (WGS) entry which is preliminary data.</text>
</comment>
<feature type="domain" description="Transglycosylase SLT" evidence="4">
    <location>
        <begin position="54"/>
        <end position="147"/>
    </location>
</feature>
<evidence type="ECO:0000313" key="6">
    <source>
        <dbReference type="Proteomes" id="UP000295565"/>
    </source>
</evidence>
<evidence type="ECO:0000313" key="5">
    <source>
        <dbReference type="EMBL" id="TCK59027.1"/>
    </source>
</evidence>
<dbReference type="PANTHER" id="PTHR37423:SF2">
    <property type="entry name" value="MEMBRANE-BOUND LYTIC MUREIN TRANSGLYCOSYLASE C"/>
    <property type="match status" value="1"/>
</dbReference>
<dbReference type="Pfam" id="PF01464">
    <property type="entry name" value="SLT"/>
    <property type="match status" value="1"/>
</dbReference>
<proteinExistence type="inferred from homology"/>
<keyword evidence="3" id="KW-0732">Signal</keyword>
<dbReference type="Proteomes" id="UP000295565">
    <property type="component" value="Unassembled WGS sequence"/>
</dbReference>
<dbReference type="InterPro" id="IPR008258">
    <property type="entry name" value="Transglycosylase_SLT_dom_1"/>
</dbReference>
<reference evidence="5 6" key="1">
    <citation type="submission" date="2019-03" db="EMBL/GenBank/DDBJ databases">
        <title>Genomic Encyclopedia of Type Strains, Phase IV (KMG-IV): sequencing the most valuable type-strain genomes for metagenomic binning, comparative biology and taxonomic classification.</title>
        <authorList>
            <person name="Goeker M."/>
        </authorList>
    </citation>
    <scope>NUCLEOTIDE SEQUENCE [LARGE SCALE GENOMIC DNA]</scope>
    <source>
        <strain evidence="5 6">DSM 18577</strain>
    </source>
</reference>
<evidence type="ECO:0000256" key="2">
    <source>
        <dbReference type="SAM" id="Coils"/>
    </source>
</evidence>
<dbReference type="AlphaFoldDB" id="A0A4R1K506"/>
<feature type="signal peptide" evidence="3">
    <location>
        <begin position="1"/>
        <end position="26"/>
    </location>
</feature>
<feature type="coiled-coil region" evidence="2">
    <location>
        <begin position="230"/>
        <end position="285"/>
    </location>
</feature>
<evidence type="ECO:0000259" key="4">
    <source>
        <dbReference type="Pfam" id="PF01464"/>
    </source>
</evidence>
<evidence type="ECO:0000256" key="3">
    <source>
        <dbReference type="SAM" id="SignalP"/>
    </source>
</evidence>
<gene>
    <name evidence="5" type="ORF">EV690_1191</name>
</gene>
<name>A0A4R1K506_9GAMM</name>
<comment type="similarity">
    <text evidence="1">Belongs to the transglycosylase Slt family.</text>
</comment>
<dbReference type="SUPFAM" id="SSF53955">
    <property type="entry name" value="Lysozyme-like"/>
    <property type="match status" value="1"/>
</dbReference>
<dbReference type="EMBL" id="SMGD01000011">
    <property type="protein sequence ID" value="TCK59027.1"/>
    <property type="molecule type" value="Genomic_DNA"/>
</dbReference>
<evidence type="ECO:0000256" key="1">
    <source>
        <dbReference type="ARBA" id="ARBA00007734"/>
    </source>
</evidence>
<keyword evidence="2" id="KW-0175">Coiled coil</keyword>
<dbReference type="OrthoDB" id="92254at2"/>
<dbReference type="PANTHER" id="PTHR37423">
    <property type="entry name" value="SOLUBLE LYTIC MUREIN TRANSGLYCOSYLASE-RELATED"/>
    <property type="match status" value="1"/>
</dbReference>
<organism evidence="5 6">
    <name type="scientific">Celerinatantimonas diazotrophica</name>
    <dbReference type="NCBI Taxonomy" id="412034"/>
    <lineage>
        <taxon>Bacteria</taxon>
        <taxon>Pseudomonadati</taxon>
        <taxon>Pseudomonadota</taxon>
        <taxon>Gammaproteobacteria</taxon>
        <taxon>Celerinatantimonadaceae</taxon>
        <taxon>Celerinatantimonas</taxon>
    </lineage>
</organism>
<keyword evidence="6" id="KW-1185">Reference proteome</keyword>
<dbReference type="Gene3D" id="1.10.530.10">
    <property type="match status" value="1"/>
</dbReference>